<dbReference type="GO" id="GO:0006072">
    <property type="term" value="P:glycerol-3-phosphate metabolic process"/>
    <property type="evidence" value="ECO:0007669"/>
    <property type="project" value="InterPro"/>
</dbReference>
<keyword evidence="7" id="KW-1185">Reference proteome</keyword>
<evidence type="ECO:0000256" key="3">
    <source>
        <dbReference type="ARBA" id="ARBA00022827"/>
    </source>
</evidence>
<dbReference type="FunFam" id="1.10.8.870:FF:000010">
    <property type="entry name" value="Glycerol-3-phosphate dehydrogenase"/>
    <property type="match status" value="1"/>
</dbReference>
<evidence type="ECO:0000256" key="4">
    <source>
        <dbReference type="ARBA" id="ARBA00023002"/>
    </source>
</evidence>
<keyword evidence="4" id="KW-0560">Oxidoreductase</keyword>
<feature type="domain" description="Alpha-glycerophosphate oxidase C-terminal" evidence="5">
    <location>
        <begin position="224"/>
        <end position="301"/>
    </location>
</feature>
<dbReference type="Gene3D" id="3.50.50.60">
    <property type="entry name" value="FAD/NAD(P)-binding domain"/>
    <property type="match status" value="1"/>
</dbReference>
<evidence type="ECO:0000259" key="5">
    <source>
        <dbReference type="Pfam" id="PF16901"/>
    </source>
</evidence>
<dbReference type="Gene3D" id="1.10.8.870">
    <property type="entry name" value="Alpha-glycerophosphate oxidase, cap domain"/>
    <property type="match status" value="1"/>
</dbReference>
<dbReference type="GO" id="GO:0005739">
    <property type="term" value="C:mitochondrion"/>
    <property type="evidence" value="ECO:0007669"/>
    <property type="project" value="TreeGrafter"/>
</dbReference>
<dbReference type="EC" id="1.1.5.3" evidence="1"/>
<dbReference type="EMBL" id="JAEHOC010000003">
    <property type="protein sequence ID" value="KAG2443672.1"/>
    <property type="molecule type" value="Genomic_DNA"/>
</dbReference>
<organism evidence="6 7">
    <name type="scientific">Chlamydomonas incerta</name>
    <dbReference type="NCBI Taxonomy" id="51695"/>
    <lineage>
        <taxon>Eukaryota</taxon>
        <taxon>Viridiplantae</taxon>
        <taxon>Chlorophyta</taxon>
        <taxon>core chlorophytes</taxon>
        <taxon>Chlorophyceae</taxon>
        <taxon>CS clade</taxon>
        <taxon>Chlamydomonadales</taxon>
        <taxon>Chlamydomonadaceae</taxon>
        <taxon>Chlamydomonas</taxon>
    </lineage>
</organism>
<dbReference type="GO" id="GO:0004368">
    <property type="term" value="F:glycerol-3-phosphate dehydrogenase (quinone) activity"/>
    <property type="evidence" value="ECO:0007669"/>
    <property type="project" value="UniProtKB-EC"/>
</dbReference>
<protein>
    <recommendedName>
        <fullName evidence="1">glycerol-3-phosphate dehydrogenase</fullName>
        <ecNumber evidence="1">1.1.5.3</ecNumber>
    </recommendedName>
</protein>
<dbReference type="SUPFAM" id="SSF54373">
    <property type="entry name" value="FAD-linked reductases, C-terminal domain"/>
    <property type="match status" value="1"/>
</dbReference>
<dbReference type="InterPro" id="IPR000447">
    <property type="entry name" value="G3P_DH_FAD-dep"/>
</dbReference>
<name>A0A835WAA8_CHLIN</name>
<evidence type="ECO:0000313" key="7">
    <source>
        <dbReference type="Proteomes" id="UP000650467"/>
    </source>
</evidence>
<dbReference type="Pfam" id="PF16901">
    <property type="entry name" value="DAO_C"/>
    <property type="match status" value="1"/>
</dbReference>
<dbReference type="Gene3D" id="3.30.9.10">
    <property type="entry name" value="D-Amino Acid Oxidase, subunit A, domain 2"/>
    <property type="match status" value="1"/>
</dbReference>
<dbReference type="PROSITE" id="PS00978">
    <property type="entry name" value="FAD_G3PDH_2"/>
    <property type="match status" value="1"/>
</dbReference>
<dbReference type="InterPro" id="IPR036188">
    <property type="entry name" value="FAD/NAD-bd_sf"/>
</dbReference>
<evidence type="ECO:0000256" key="2">
    <source>
        <dbReference type="ARBA" id="ARBA00022630"/>
    </source>
</evidence>
<comment type="caution">
    <text evidence="6">The sequence shown here is derived from an EMBL/GenBank/DDBJ whole genome shotgun (WGS) entry which is preliminary data.</text>
</comment>
<dbReference type="AlphaFoldDB" id="A0A835WAA8"/>
<sequence length="341" mass="35526">MSQPDAADIIQPSSGAHITLPAWYAGAHHNGLIIPKTKYGRMVFMIPFLGHVIAGTTDAKCAVSDRPTARGREVGFILEALQDYLDIQVRPSDVLSTWSGIRPLAADPRAKAEHLIMEEPDGMITVSGGKWTTYRSMAEEAVDLAMATGRMPPNARPHSRTARLPLLGGAGYTHTLPQQLAQVHGPASAEAAAGVASPAALAKTGAGRGAGSGRVVIGEDTAAHLAQTAEDRGLGARLVAGHPFLEAEVVYAVWHEYCQTPDDFLARRTRLAFLDARAALSALPRVVDLMAAECGWDGARRSTMSASARDYLATFLPAPAAAANAAAAASAVAAATPAAAA</sequence>
<gene>
    <name evidence="6" type="ORF">HXX76_002020</name>
</gene>
<dbReference type="PANTHER" id="PTHR11985">
    <property type="entry name" value="GLYCEROL-3-PHOSPHATE DEHYDROGENASE"/>
    <property type="match status" value="1"/>
</dbReference>
<keyword evidence="2" id="KW-0285">Flavoprotein</keyword>
<dbReference type="OrthoDB" id="264015at2759"/>
<dbReference type="Proteomes" id="UP000650467">
    <property type="component" value="Unassembled WGS sequence"/>
</dbReference>
<reference evidence="6" key="1">
    <citation type="journal article" date="2020" name="bioRxiv">
        <title>Comparative genomics of Chlamydomonas.</title>
        <authorList>
            <person name="Craig R.J."/>
            <person name="Hasan A.R."/>
            <person name="Ness R.W."/>
            <person name="Keightley P.D."/>
        </authorList>
    </citation>
    <scope>NUCLEOTIDE SEQUENCE</scope>
    <source>
        <strain evidence="6">SAG 7.73</strain>
    </source>
</reference>
<evidence type="ECO:0000256" key="1">
    <source>
        <dbReference type="ARBA" id="ARBA00013029"/>
    </source>
</evidence>
<dbReference type="InterPro" id="IPR031656">
    <property type="entry name" value="DAO_C"/>
</dbReference>
<proteinExistence type="predicted"/>
<dbReference type="PANTHER" id="PTHR11985:SF15">
    <property type="entry name" value="GLYCEROL-3-PHOSPHATE DEHYDROGENASE, MITOCHONDRIAL"/>
    <property type="match status" value="1"/>
</dbReference>
<dbReference type="InterPro" id="IPR038299">
    <property type="entry name" value="DAO_C_sf"/>
</dbReference>
<evidence type="ECO:0000313" key="6">
    <source>
        <dbReference type="EMBL" id="KAG2443672.1"/>
    </source>
</evidence>
<keyword evidence="3" id="KW-0274">FAD</keyword>
<accession>A0A835WAA8</accession>